<organism evidence="3">
    <name type="scientific">freshwater metagenome</name>
    <dbReference type="NCBI Taxonomy" id="449393"/>
    <lineage>
        <taxon>unclassified sequences</taxon>
        <taxon>metagenomes</taxon>
        <taxon>ecological metagenomes</taxon>
    </lineage>
</organism>
<dbReference type="PANTHER" id="PTHR45024">
    <property type="entry name" value="DEHYDROGENASES, SHORT CHAIN"/>
    <property type="match status" value="1"/>
</dbReference>
<protein>
    <submittedName>
        <fullName evidence="3">Unannotated protein</fullName>
    </submittedName>
</protein>
<gene>
    <name evidence="3" type="ORF">UFOPK1960_00235</name>
    <name evidence="4" type="ORF">UFOPK2921_00402</name>
    <name evidence="5" type="ORF">UFOPK3889_00286</name>
    <name evidence="6" type="ORF">UFOPK4275_00882</name>
    <name evidence="7" type="ORF">UFOPK4422_00385</name>
</gene>
<evidence type="ECO:0000313" key="4">
    <source>
        <dbReference type="EMBL" id="CAB4773610.1"/>
    </source>
</evidence>
<proteinExistence type="inferred from homology"/>
<comment type="similarity">
    <text evidence="1">Belongs to the short-chain dehydrogenases/reductases (SDR) family.</text>
</comment>
<sequence>MSQVSTEITGGMRFDGKVIVVTGAGRNLGREYALAFAERGACVVVNDLGVGISDSDGDAARPLTNPADDVVTEITSAGGQAVANYDSIATPEGGRNIVACALDTFGRVDVIVNNAGQVRMAPFEDFPEESIDALINTQLRGTLNVSRPAWKWMKAHGGGRIVNVSSGAAFGGVPNGSVYAMTKMGVIGLTRGMASEGAPFGIACNVVVPYAKTRLGTSFGPIPWSPELGEWLSPSLVAPLVVWLSHSECPLNGETLSVGAGWQAGMNISMAAGYSDRDCTAESIQENIEALMGEPHSPVTAFSSSAIKNLLGGFRIPKSEM</sequence>
<dbReference type="InterPro" id="IPR051687">
    <property type="entry name" value="Peroxisomal_Beta-Oxidation"/>
</dbReference>
<dbReference type="Pfam" id="PF00106">
    <property type="entry name" value="adh_short"/>
    <property type="match status" value="1"/>
</dbReference>
<dbReference type="PANTHER" id="PTHR45024:SF2">
    <property type="entry name" value="SCP2 DOMAIN-CONTAINING PROTEIN"/>
    <property type="match status" value="1"/>
</dbReference>
<keyword evidence="2" id="KW-0560">Oxidoreductase</keyword>
<dbReference type="EMBL" id="CAEZVL010000019">
    <property type="protein sequence ID" value="CAB4623891.1"/>
    <property type="molecule type" value="Genomic_DNA"/>
</dbReference>
<dbReference type="PROSITE" id="PS00061">
    <property type="entry name" value="ADH_SHORT"/>
    <property type="match status" value="1"/>
</dbReference>
<evidence type="ECO:0000256" key="1">
    <source>
        <dbReference type="ARBA" id="ARBA00006484"/>
    </source>
</evidence>
<dbReference type="InterPro" id="IPR020904">
    <property type="entry name" value="Sc_DH/Rdtase_CS"/>
</dbReference>
<dbReference type="GO" id="GO:0016491">
    <property type="term" value="F:oxidoreductase activity"/>
    <property type="evidence" value="ECO:0007669"/>
    <property type="project" value="UniProtKB-KW"/>
</dbReference>
<dbReference type="AlphaFoldDB" id="A0A6J6IHC8"/>
<dbReference type="PRINTS" id="PR00081">
    <property type="entry name" value="GDHRDH"/>
</dbReference>
<evidence type="ECO:0000313" key="5">
    <source>
        <dbReference type="EMBL" id="CAB4968008.1"/>
    </source>
</evidence>
<evidence type="ECO:0000256" key="2">
    <source>
        <dbReference type="ARBA" id="ARBA00023002"/>
    </source>
</evidence>
<evidence type="ECO:0000313" key="6">
    <source>
        <dbReference type="EMBL" id="CAB5051165.1"/>
    </source>
</evidence>
<reference evidence="3" key="1">
    <citation type="submission" date="2020-05" db="EMBL/GenBank/DDBJ databases">
        <authorList>
            <person name="Chiriac C."/>
            <person name="Salcher M."/>
            <person name="Ghai R."/>
            <person name="Kavagutti S V."/>
        </authorList>
    </citation>
    <scope>NUCLEOTIDE SEQUENCE</scope>
</reference>
<dbReference type="EMBL" id="CAFBNZ010000032">
    <property type="protein sequence ID" value="CAB4968008.1"/>
    <property type="molecule type" value="Genomic_DNA"/>
</dbReference>
<name>A0A6J6IHC8_9ZZZZ</name>
<accession>A0A6J6IHC8</accession>
<dbReference type="EMBL" id="CAFBQJ010000156">
    <property type="protein sequence ID" value="CAB5051165.1"/>
    <property type="molecule type" value="Genomic_DNA"/>
</dbReference>
<dbReference type="SUPFAM" id="SSF51735">
    <property type="entry name" value="NAD(P)-binding Rossmann-fold domains"/>
    <property type="match status" value="1"/>
</dbReference>
<dbReference type="EMBL" id="CAFBRX010000024">
    <property type="protein sequence ID" value="CAB5114831.1"/>
    <property type="molecule type" value="Genomic_DNA"/>
</dbReference>
<dbReference type="EMBL" id="CAEZZV010000034">
    <property type="protein sequence ID" value="CAB4773610.1"/>
    <property type="molecule type" value="Genomic_DNA"/>
</dbReference>
<dbReference type="PRINTS" id="PR00080">
    <property type="entry name" value="SDRFAMILY"/>
</dbReference>
<dbReference type="InterPro" id="IPR036291">
    <property type="entry name" value="NAD(P)-bd_dom_sf"/>
</dbReference>
<evidence type="ECO:0000313" key="7">
    <source>
        <dbReference type="EMBL" id="CAB5114831.1"/>
    </source>
</evidence>
<dbReference type="Gene3D" id="3.40.50.720">
    <property type="entry name" value="NAD(P)-binding Rossmann-like Domain"/>
    <property type="match status" value="1"/>
</dbReference>
<evidence type="ECO:0000313" key="3">
    <source>
        <dbReference type="EMBL" id="CAB4623891.1"/>
    </source>
</evidence>
<dbReference type="InterPro" id="IPR002347">
    <property type="entry name" value="SDR_fam"/>
</dbReference>